<dbReference type="Proteomes" id="UP000807716">
    <property type="component" value="Unassembled WGS sequence"/>
</dbReference>
<feature type="compositionally biased region" description="Low complexity" evidence="2">
    <location>
        <begin position="885"/>
        <end position="898"/>
    </location>
</feature>
<evidence type="ECO:0000313" key="4">
    <source>
        <dbReference type="Proteomes" id="UP000807716"/>
    </source>
</evidence>
<feature type="compositionally biased region" description="Basic and acidic residues" evidence="2">
    <location>
        <begin position="744"/>
        <end position="759"/>
    </location>
</feature>
<protein>
    <recommendedName>
        <fullName evidence="5">SWI5-dependent HO expression protein 3</fullName>
    </recommendedName>
</protein>
<feature type="compositionally biased region" description="Polar residues" evidence="2">
    <location>
        <begin position="765"/>
        <end position="777"/>
    </location>
</feature>
<sequence>MFLVLTHPRCPLQNASHPPPYIPAADDIFSGQAAVLAGKDPSIDTSELAVEVEKIQDTALLRRLLVEKEHERQHLASDLDLAARLGLGLQQQLEHVEIESYAKIQALQDQNMMLQSKANRSKELSTQLAGSENEIKILTTQNHILQRELDMCRKDFKTFRSELDELTEQMSEMASEMMEAKSKVNTYARRLGEVEQELASTQELNVNLQVQLENALQKQKQSHSTTTMVVKSIQSDLGKVFSESDSMKMTLEELETRQVKCEGKVTEMITNTREYAQLLEEAQDTIHNLRQESDMQGRGWSPARGSRPQRSMGNAGTATTRTNEDAIQHQSLASELDPDHWDDDGGAGGSSLGAELGGTLASELSGGSLGDAMRRMRRSASSLSEVTEDTDPTVMNDPEDESSGTSLASELQLVEAATQTSPIPTSPSNNNRRVRGDRTTPPTTPRSPSQSPSIHHSNNFRDRARASTGSLPNRASGDSELHARLETSNIFRSMLSGMSRPPWNPSVALEKPAHTPSIRAPLTASAGASPHRRNSRATSPHSSSLSASTGSLFALANGHRGSISAASTTSSTSSSSPSLGRSRSGAIDHQPGLRYLLSASCSSELSNVITKTKANKSAGSTGSIVPSKSSSSVSSLAISSGSNQHVYSAHNPPGLGKDRPQQMQQAQQPSLLETQTNDLPSQPDQSDRSEHDVEPSQVATPIPPDGPTTPEPTMISSPTISATENTPRTDSTSIHDTPSTDSVVDTKDTSEGTEKRPEPADEPTTKTMTASTPQTASDLAKPYEEPAMGRMSPSRPPLAPSAAARPSSPSSSIRSRSVSPMRRSSVSGSASGRNSPSTTSRLGGRTAMPTNAPGSGRLSPGAAAVGTGINGARPIPVSAFGRTNSRSPSPAPSASSRAKLSANIRPGLTRTLSANSAGSNTSSSSSSSTMLSAGRLGANRTTTTTTGATLSPSSSKPASRRSSFSH</sequence>
<feature type="region of interest" description="Disordered" evidence="2">
    <location>
        <begin position="290"/>
        <end position="324"/>
    </location>
</feature>
<feature type="coiled-coil region" evidence="1">
    <location>
        <begin position="104"/>
        <end position="218"/>
    </location>
</feature>
<feature type="compositionally biased region" description="Pro residues" evidence="2">
    <location>
        <begin position="701"/>
        <end position="710"/>
    </location>
</feature>
<feature type="compositionally biased region" description="Polar residues" evidence="2">
    <location>
        <begin position="714"/>
        <end position="743"/>
    </location>
</feature>
<feature type="compositionally biased region" description="Low complexity" evidence="2">
    <location>
        <begin position="911"/>
        <end position="966"/>
    </location>
</feature>
<proteinExistence type="predicted"/>
<dbReference type="EMBL" id="JAAAJB010000241">
    <property type="protein sequence ID" value="KAG0260673.1"/>
    <property type="molecule type" value="Genomic_DNA"/>
</dbReference>
<feature type="region of interest" description="Disordered" evidence="2">
    <location>
        <begin position="336"/>
        <end position="482"/>
    </location>
</feature>
<name>A0A9P6Q4X6_9FUNG</name>
<dbReference type="OrthoDB" id="5585416at2759"/>
<feature type="compositionally biased region" description="Polar residues" evidence="2">
    <location>
        <begin position="669"/>
        <end position="684"/>
    </location>
</feature>
<accession>A0A9P6Q4X6</accession>
<feature type="region of interest" description="Disordered" evidence="2">
    <location>
        <begin position="613"/>
        <end position="966"/>
    </location>
</feature>
<feature type="compositionally biased region" description="Low complexity" evidence="2">
    <location>
        <begin position="352"/>
        <end position="362"/>
    </location>
</feature>
<feature type="compositionally biased region" description="Low complexity" evidence="2">
    <location>
        <begin position="563"/>
        <end position="585"/>
    </location>
</feature>
<feature type="compositionally biased region" description="Acidic residues" evidence="2">
    <location>
        <begin position="386"/>
        <end position="402"/>
    </location>
</feature>
<keyword evidence="1" id="KW-0175">Coiled coil</keyword>
<feature type="compositionally biased region" description="Low complexity" evidence="2">
    <location>
        <begin position="536"/>
        <end position="547"/>
    </location>
</feature>
<feature type="region of interest" description="Disordered" evidence="2">
    <location>
        <begin position="520"/>
        <end position="547"/>
    </location>
</feature>
<feature type="compositionally biased region" description="Low complexity" evidence="2">
    <location>
        <begin position="800"/>
        <end position="837"/>
    </location>
</feature>
<reference evidence="3" key="1">
    <citation type="journal article" date="2020" name="Fungal Divers.">
        <title>Resolving the Mortierellaceae phylogeny through synthesis of multi-gene phylogenetics and phylogenomics.</title>
        <authorList>
            <person name="Vandepol N."/>
            <person name="Liber J."/>
            <person name="Desiro A."/>
            <person name="Na H."/>
            <person name="Kennedy M."/>
            <person name="Barry K."/>
            <person name="Grigoriev I.V."/>
            <person name="Miller A.N."/>
            <person name="O'Donnell K."/>
            <person name="Stajich J.E."/>
            <person name="Bonito G."/>
        </authorList>
    </citation>
    <scope>NUCLEOTIDE SEQUENCE</scope>
    <source>
        <strain evidence="3">BC1065</strain>
    </source>
</reference>
<dbReference type="AlphaFoldDB" id="A0A9P6Q4X6"/>
<feature type="compositionally biased region" description="Low complexity" evidence="2">
    <location>
        <begin position="620"/>
        <end position="642"/>
    </location>
</feature>
<feature type="compositionally biased region" description="Basic and acidic residues" evidence="2">
    <location>
        <begin position="685"/>
        <end position="694"/>
    </location>
</feature>
<comment type="caution">
    <text evidence="3">The sequence shown here is derived from an EMBL/GenBank/DDBJ whole genome shotgun (WGS) entry which is preliminary data.</text>
</comment>
<keyword evidence="4" id="KW-1185">Reference proteome</keyword>
<evidence type="ECO:0000313" key="3">
    <source>
        <dbReference type="EMBL" id="KAG0260673.1"/>
    </source>
</evidence>
<evidence type="ECO:0000256" key="1">
    <source>
        <dbReference type="SAM" id="Coils"/>
    </source>
</evidence>
<organism evidence="3 4">
    <name type="scientific">Actinomortierella ambigua</name>
    <dbReference type="NCBI Taxonomy" id="1343610"/>
    <lineage>
        <taxon>Eukaryota</taxon>
        <taxon>Fungi</taxon>
        <taxon>Fungi incertae sedis</taxon>
        <taxon>Mucoromycota</taxon>
        <taxon>Mortierellomycotina</taxon>
        <taxon>Mortierellomycetes</taxon>
        <taxon>Mortierellales</taxon>
        <taxon>Mortierellaceae</taxon>
        <taxon>Actinomortierella</taxon>
    </lineage>
</organism>
<evidence type="ECO:0008006" key="5">
    <source>
        <dbReference type="Google" id="ProtNLM"/>
    </source>
</evidence>
<dbReference type="SUPFAM" id="SSF57997">
    <property type="entry name" value="Tropomyosin"/>
    <property type="match status" value="1"/>
</dbReference>
<feature type="region of interest" description="Disordered" evidence="2">
    <location>
        <begin position="563"/>
        <end position="587"/>
    </location>
</feature>
<feature type="compositionally biased region" description="Polar residues" evidence="2">
    <location>
        <begin position="417"/>
        <end position="431"/>
    </location>
</feature>
<evidence type="ECO:0000256" key="2">
    <source>
        <dbReference type="SAM" id="MobiDB-lite"/>
    </source>
</evidence>
<feature type="compositionally biased region" description="Polar residues" evidence="2">
    <location>
        <begin position="308"/>
        <end position="321"/>
    </location>
</feature>
<gene>
    <name evidence="3" type="ORF">DFQ27_003421</name>
</gene>